<organism evidence="2 3">
    <name type="scientific">Candidatus Devosia phytovorans</name>
    <dbReference type="NCBI Taxonomy" id="3121372"/>
    <lineage>
        <taxon>Bacteria</taxon>
        <taxon>Pseudomonadati</taxon>
        <taxon>Pseudomonadota</taxon>
        <taxon>Alphaproteobacteria</taxon>
        <taxon>Hyphomicrobiales</taxon>
        <taxon>Devosiaceae</taxon>
        <taxon>Devosia</taxon>
    </lineage>
</organism>
<name>A0AAJ5VWD5_9HYPH</name>
<evidence type="ECO:0000256" key="1">
    <source>
        <dbReference type="SAM" id="MobiDB-lite"/>
    </source>
</evidence>
<evidence type="ECO:0000313" key="3">
    <source>
        <dbReference type="Proteomes" id="UP001217476"/>
    </source>
</evidence>
<feature type="region of interest" description="Disordered" evidence="1">
    <location>
        <begin position="1"/>
        <end position="72"/>
    </location>
</feature>
<sequence length="72" mass="7194">MSRESGDGLPTGKQPGVPNDVADPHPSTEESGDGDASGAVTKPGKDKDIGQNSYAHDGNAPPRPANNGSGPK</sequence>
<proteinExistence type="predicted"/>
<dbReference type="AlphaFoldDB" id="A0AAJ5VWD5"/>
<reference evidence="2" key="1">
    <citation type="submission" date="2023-03" db="EMBL/GenBank/DDBJ databases">
        <title>Andean soil-derived lignocellulolytic bacterial consortium as a source of novel taxa and putative plastic-active enzymes.</title>
        <authorList>
            <person name="Diaz-Garcia L."/>
            <person name="Chuvochina M."/>
            <person name="Feuerriegel G."/>
            <person name="Bunk B."/>
            <person name="Sproer C."/>
            <person name="Streit W.R."/>
            <person name="Rodriguez L.M."/>
            <person name="Overmann J."/>
            <person name="Jimenez D.J."/>
        </authorList>
    </citation>
    <scope>NUCLEOTIDE SEQUENCE</scope>
    <source>
        <strain evidence="2">MAG 4196</strain>
    </source>
</reference>
<protein>
    <submittedName>
        <fullName evidence="2">Uncharacterized protein</fullName>
    </submittedName>
</protein>
<dbReference type="Proteomes" id="UP001217476">
    <property type="component" value="Chromosome"/>
</dbReference>
<evidence type="ECO:0000313" key="2">
    <source>
        <dbReference type="EMBL" id="WEK04712.1"/>
    </source>
</evidence>
<dbReference type="EMBL" id="CP119312">
    <property type="protein sequence ID" value="WEK04712.1"/>
    <property type="molecule type" value="Genomic_DNA"/>
</dbReference>
<gene>
    <name evidence="2" type="ORF">P0Y65_00175</name>
</gene>
<accession>A0AAJ5VWD5</accession>